<dbReference type="AlphaFoldDB" id="A0A5N6MJ69"/>
<evidence type="ECO:0000313" key="2">
    <source>
        <dbReference type="EMBL" id="KAD3640203.1"/>
    </source>
</evidence>
<reference evidence="2 3" key="1">
    <citation type="submission" date="2019-05" db="EMBL/GenBank/DDBJ databases">
        <title>Mikania micrantha, genome provides insights into the molecular mechanism of rapid growth.</title>
        <authorList>
            <person name="Liu B."/>
        </authorList>
    </citation>
    <scope>NUCLEOTIDE SEQUENCE [LARGE SCALE GENOMIC DNA]</scope>
    <source>
        <strain evidence="2">NLD-2019</strain>
        <tissue evidence="2">Leaf</tissue>
    </source>
</reference>
<dbReference type="EMBL" id="SZYD01000015">
    <property type="protein sequence ID" value="KAD3640203.1"/>
    <property type="molecule type" value="Genomic_DNA"/>
</dbReference>
<organism evidence="2 3">
    <name type="scientific">Mikania micrantha</name>
    <name type="common">bitter vine</name>
    <dbReference type="NCBI Taxonomy" id="192012"/>
    <lineage>
        <taxon>Eukaryota</taxon>
        <taxon>Viridiplantae</taxon>
        <taxon>Streptophyta</taxon>
        <taxon>Embryophyta</taxon>
        <taxon>Tracheophyta</taxon>
        <taxon>Spermatophyta</taxon>
        <taxon>Magnoliopsida</taxon>
        <taxon>eudicotyledons</taxon>
        <taxon>Gunneridae</taxon>
        <taxon>Pentapetalae</taxon>
        <taxon>asterids</taxon>
        <taxon>campanulids</taxon>
        <taxon>Asterales</taxon>
        <taxon>Asteraceae</taxon>
        <taxon>Asteroideae</taxon>
        <taxon>Heliantheae alliance</taxon>
        <taxon>Eupatorieae</taxon>
        <taxon>Mikania</taxon>
    </lineage>
</organism>
<keyword evidence="3" id="KW-1185">Reference proteome</keyword>
<comment type="caution">
    <text evidence="2">The sequence shown here is derived from an EMBL/GenBank/DDBJ whole genome shotgun (WGS) entry which is preliminary data.</text>
</comment>
<proteinExistence type="predicted"/>
<evidence type="ECO:0000313" key="3">
    <source>
        <dbReference type="Proteomes" id="UP000326396"/>
    </source>
</evidence>
<gene>
    <name evidence="2" type="ORF">E3N88_29426</name>
</gene>
<feature type="region of interest" description="Disordered" evidence="1">
    <location>
        <begin position="42"/>
        <end position="64"/>
    </location>
</feature>
<evidence type="ECO:0000256" key="1">
    <source>
        <dbReference type="SAM" id="MobiDB-lite"/>
    </source>
</evidence>
<dbReference type="Proteomes" id="UP000326396">
    <property type="component" value="Linkage Group LG5"/>
</dbReference>
<protein>
    <submittedName>
        <fullName evidence="2">Uncharacterized protein</fullName>
    </submittedName>
</protein>
<name>A0A5N6MJ69_9ASTR</name>
<accession>A0A5N6MJ69</accession>
<sequence>MSAVKKNTAFVWVTTHTDANANEPYEGLIRTNEILHSSGKVVTPRADGVGSKSPSGGRFSGRDIVSDNRDDQIAYIASMLRIIKAQN</sequence>